<feature type="signal peptide" evidence="1">
    <location>
        <begin position="1"/>
        <end position="19"/>
    </location>
</feature>
<dbReference type="EMBL" id="JASFZW010000003">
    <property type="protein sequence ID" value="KAK2079448.1"/>
    <property type="molecule type" value="Genomic_DNA"/>
</dbReference>
<proteinExistence type="predicted"/>
<dbReference type="Proteomes" id="UP001255856">
    <property type="component" value="Unassembled WGS sequence"/>
</dbReference>
<comment type="caution">
    <text evidence="3">The sequence shown here is derived from an EMBL/GenBank/DDBJ whole genome shotgun (WGS) entry which is preliminary data.</text>
</comment>
<dbReference type="SUPFAM" id="SSF82153">
    <property type="entry name" value="FAS1 domain"/>
    <property type="match status" value="1"/>
</dbReference>
<dbReference type="PANTHER" id="PTHR10900:SF77">
    <property type="entry name" value="FI19380P1"/>
    <property type="match status" value="1"/>
</dbReference>
<evidence type="ECO:0000259" key="2">
    <source>
        <dbReference type="PROSITE" id="PS50213"/>
    </source>
</evidence>
<name>A0AAD9IJG7_PROWI</name>
<feature type="domain" description="FAS1" evidence="2">
    <location>
        <begin position="37"/>
        <end position="185"/>
    </location>
</feature>
<reference evidence="3" key="1">
    <citation type="submission" date="2021-01" db="EMBL/GenBank/DDBJ databases">
        <authorList>
            <person name="Eckstrom K.M.E."/>
        </authorList>
    </citation>
    <scope>NUCLEOTIDE SEQUENCE</scope>
    <source>
        <strain evidence="3">UVCC 0001</strain>
    </source>
</reference>
<dbReference type="GO" id="GO:0005615">
    <property type="term" value="C:extracellular space"/>
    <property type="evidence" value="ECO:0007669"/>
    <property type="project" value="TreeGrafter"/>
</dbReference>
<protein>
    <recommendedName>
        <fullName evidence="2">FAS1 domain-containing protein</fullName>
    </recommendedName>
</protein>
<dbReference type="InterPro" id="IPR036378">
    <property type="entry name" value="FAS1_dom_sf"/>
</dbReference>
<sequence>MRRVAIIALCTLLVSSAFALDLPGASAKAPEAAPAPASSLAATLDATPELSILKAALSAAGLTVPAGVTVFAPTNEAFSTLAQLLNLTAAELLSNTKTLSTVLKYHVLPEAQTLADFTNGEKLETLLPKEVITVSRTQVLQKTPPYFGYNIGLISTGGLLPVAQIIKGDIETSEKSIVQIIDSVLIPATILS</sequence>
<dbReference type="AlphaFoldDB" id="A0AAD9IJG7"/>
<keyword evidence="4" id="KW-1185">Reference proteome</keyword>
<dbReference type="InterPro" id="IPR000782">
    <property type="entry name" value="FAS1_domain"/>
</dbReference>
<dbReference type="Gene3D" id="2.30.180.10">
    <property type="entry name" value="FAS1 domain"/>
    <property type="match status" value="1"/>
</dbReference>
<dbReference type="PROSITE" id="PS50213">
    <property type="entry name" value="FAS1"/>
    <property type="match status" value="1"/>
</dbReference>
<evidence type="ECO:0000256" key="1">
    <source>
        <dbReference type="SAM" id="SignalP"/>
    </source>
</evidence>
<dbReference type="SMART" id="SM00554">
    <property type="entry name" value="FAS1"/>
    <property type="match status" value="1"/>
</dbReference>
<evidence type="ECO:0000313" key="4">
    <source>
        <dbReference type="Proteomes" id="UP001255856"/>
    </source>
</evidence>
<keyword evidence="1" id="KW-0732">Signal</keyword>
<dbReference type="InterPro" id="IPR050904">
    <property type="entry name" value="Adhesion/Biosynth-related"/>
</dbReference>
<dbReference type="Pfam" id="PF02469">
    <property type="entry name" value="Fasciclin"/>
    <property type="match status" value="1"/>
</dbReference>
<accession>A0AAD9IJG7</accession>
<feature type="chain" id="PRO_5042048628" description="FAS1 domain-containing protein" evidence="1">
    <location>
        <begin position="20"/>
        <end position="192"/>
    </location>
</feature>
<gene>
    <name evidence="3" type="ORF">QBZ16_003140</name>
</gene>
<evidence type="ECO:0000313" key="3">
    <source>
        <dbReference type="EMBL" id="KAK2079448.1"/>
    </source>
</evidence>
<dbReference type="PANTHER" id="PTHR10900">
    <property type="entry name" value="PERIOSTIN-RELATED"/>
    <property type="match status" value="1"/>
</dbReference>
<organism evidence="3 4">
    <name type="scientific">Prototheca wickerhamii</name>
    <dbReference type="NCBI Taxonomy" id="3111"/>
    <lineage>
        <taxon>Eukaryota</taxon>
        <taxon>Viridiplantae</taxon>
        <taxon>Chlorophyta</taxon>
        <taxon>core chlorophytes</taxon>
        <taxon>Trebouxiophyceae</taxon>
        <taxon>Chlorellales</taxon>
        <taxon>Chlorellaceae</taxon>
        <taxon>Prototheca</taxon>
    </lineage>
</organism>